<proteinExistence type="predicted"/>
<gene>
    <name evidence="2" type="ORF">DAETH_27250</name>
</gene>
<evidence type="ECO:0000313" key="3">
    <source>
        <dbReference type="Proteomes" id="UP001064971"/>
    </source>
</evidence>
<dbReference type="RefSeq" id="WP_264775439.1">
    <property type="nucleotide sequence ID" value="NZ_AP026560.1"/>
</dbReference>
<evidence type="ECO:0000313" key="2">
    <source>
        <dbReference type="EMBL" id="BDP42756.1"/>
    </source>
</evidence>
<organism evidence="2 3">
    <name type="scientific">Deinococcus aetherius</name>
    <dbReference type="NCBI Taxonomy" id="200252"/>
    <lineage>
        <taxon>Bacteria</taxon>
        <taxon>Thermotogati</taxon>
        <taxon>Deinococcota</taxon>
        <taxon>Deinococci</taxon>
        <taxon>Deinococcales</taxon>
        <taxon>Deinococcaceae</taxon>
        <taxon>Deinococcus</taxon>
    </lineage>
</organism>
<accession>A0ABM8AG32</accession>
<sequence length="108" mass="12431">MLLVVDTNVLVSECLRVRGRRRLRDVSLELLVTERVDGDFQYEFRRRLDLLATRANLTPDERQALEEEVVNLYNSKVFVAAPDQYEPLESQARLRIPRDPNDSAASAS</sequence>
<name>A0ABM8AG32_9DEIO</name>
<protein>
    <recommendedName>
        <fullName evidence="1">PIN domain-containing protein</fullName>
    </recommendedName>
</protein>
<keyword evidence="3" id="KW-1185">Reference proteome</keyword>
<dbReference type="Proteomes" id="UP001064971">
    <property type="component" value="Chromosome"/>
</dbReference>
<dbReference type="InterPro" id="IPR002716">
    <property type="entry name" value="PIN_dom"/>
</dbReference>
<feature type="domain" description="PIN" evidence="1">
    <location>
        <begin position="4"/>
        <end position="104"/>
    </location>
</feature>
<reference evidence="2" key="1">
    <citation type="submission" date="2022-07" db="EMBL/GenBank/DDBJ databases">
        <title>Complete Genome Sequence of the Radioresistant Bacterium Deinococcus aetherius ST0316, Isolated from the Air Dust collected in Lower Stratosphere above Japan.</title>
        <authorList>
            <person name="Satoh K."/>
            <person name="Hagiwara K."/>
            <person name="Katsumata K."/>
            <person name="Kubo A."/>
            <person name="Yokobori S."/>
            <person name="Yamagishi A."/>
            <person name="Oono Y."/>
            <person name="Narumi I."/>
        </authorList>
    </citation>
    <scope>NUCLEOTIDE SEQUENCE</scope>
    <source>
        <strain evidence="2">ST0316</strain>
    </source>
</reference>
<evidence type="ECO:0000259" key="1">
    <source>
        <dbReference type="Pfam" id="PF10130"/>
    </source>
</evidence>
<dbReference type="EMBL" id="AP026560">
    <property type="protein sequence ID" value="BDP42756.1"/>
    <property type="molecule type" value="Genomic_DNA"/>
</dbReference>
<dbReference type="Pfam" id="PF10130">
    <property type="entry name" value="PIN_2"/>
    <property type="match status" value="1"/>
</dbReference>